<dbReference type="Gene3D" id="3.90.180.10">
    <property type="entry name" value="Medium-chain alcohol dehydrogenases, catalytic domain"/>
    <property type="match status" value="1"/>
</dbReference>
<keyword evidence="4" id="KW-1185">Reference proteome</keyword>
<dbReference type="HOGENOM" id="CLU_022490_1_0_1"/>
<dbReference type="GeneID" id="19304050"/>
<keyword evidence="2" id="KW-1133">Transmembrane helix</keyword>
<dbReference type="Pfam" id="PF13602">
    <property type="entry name" value="ADH_zinc_N_2"/>
    <property type="match status" value="1"/>
</dbReference>
<name>S7RSF9_GLOTA</name>
<feature type="transmembrane region" description="Helical" evidence="2">
    <location>
        <begin position="111"/>
        <end position="134"/>
    </location>
</feature>
<dbReference type="AlphaFoldDB" id="S7RSF9"/>
<reference evidence="3 4" key="1">
    <citation type="journal article" date="2012" name="Science">
        <title>The Paleozoic origin of enzymatic lignin decomposition reconstructed from 31 fungal genomes.</title>
        <authorList>
            <person name="Floudas D."/>
            <person name="Binder M."/>
            <person name="Riley R."/>
            <person name="Barry K."/>
            <person name="Blanchette R.A."/>
            <person name="Henrissat B."/>
            <person name="Martinez A.T."/>
            <person name="Otillar R."/>
            <person name="Spatafora J.W."/>
            <person name="Yadav J.S."/>
            <person name="Aerts A."/>
            <person name="Benoit I."/>
            <person name="Boyd A."/>
            <person name="Carlson A."/>
            <person name="Copeland A."/>
            <person name="Coutinho P.M."/>
            <person name="de Vries R.P."/>
            <person name="Ferreira P."/>
            <person name="Findley K."/>
            <person name="Foster B."/>
            <person name="Gaskell J."/>
            <person name="Glotzer D."/>
            <person name="Gorecki P."/>
            <person name="Heitman J."/>
            <person name="Hesse C."/>
            <person name="Hori C."/>
            <person name="Igarashi K."/>
            <person name="Jurgens J.A."/>
            <person name="Kallen N."/>
            <person name="Kersten P."/>
            <person name="Kohler A."/>
            <person name="Kuees U."/>
            <person name="Kumar T.K.A."/>
            <person name="Kuo A."/>
            <person name="LaButti K."/>
            <person name="Larrondo L.F."/>
            <person name="Lindquist E."/>
            <person name="Ling A."/>
            <person name="Lombard V."/>
            <person name="Lucas S."/>
            <person name="Lundell T."/>
            <person name="Martin R."/>
            <person name="McLaughlin D.J."/>
            <person name="Morgenstern I."/>
            <person name="Morin E."/>
            <person name="Murat C."/>
            <person name="Nagy L.G."/>
            <person name="Nolan M."/>
            <person name="Ohm R.A."/>
            <person name="Patyshakuliyeva A."/>
            <person name="Rokas A."/>
            <person name="Ruiz-Duenas F.J."/>
            <person name="Sabat G."/>
            <person name="Salamov A."/>
            <person name="Samejima M."/>
            <person name="Schmutz J."/>
            <person name="Slot J.C."/>
            <person name="St John F."/>
            <person name="Stenlid J."/>
            <person name="Sun H."/>
            <person name="Sun S."/>
            <person name="Syed K."/>
            <person name="Tsang A."/>
            <person name="Wiebenga A."/>
            <person name="Young D."/>
            <person name="Pisabarro A."/>
            <person name="Eastwood D.C."/>
            <person name="Martin F."/>
            <person name="Cullen D."/>
            <person name="Grigoriev I.V."/>
            <person name="Hibbett D.S."/>
        </authorList>
    </citation>
    <scope>NUCLEOTIDE SEQUENCE [LARGE SCALE GENOMIC DNA]</scope>
    <source>
        <strain evidence="3 4">ATCC 11539</strain>
    </source>
</reference>
<dbReference type="eggNOG" id="ENOG502SAR4">
    <property type="taxonomic scope" value="Eukaryota"/>
</dbReference>
<evidence type="ECO:0000256" key="1">
    <source>
        <dbReference type="SAM" id="MobiDB-lite"/>
    </source>
</evidence>
<dbReference type="EMBL" id="KB469301">
    <property type="protein sequence ID" value="EPQ55959.1"/>
    <property type="molecule type" value="Genomic_DNA"/>
</dbReference>
<proteinExistence type="predicted"/>
<evidence type="ECO:0000313" key="4">
    <source>
        <dbReference type="Proteomes" id="UP000030669"/>
    </source>
</evidence>
<gene>
    <name evidence="3" type="ORF">GLOTRDRAFT_138671</name>
</gene>
<dbReference type="OrthoDB" id="3364069at2759"/>
<protein>
    <submittedName>
        <fullName evidence="3">Uncharacterized protein</fullName>
    </submittedName>
</protein>
<keyword evidence="2" id="KW-0812">Transmembrane</keyword>
<feature type="transmembrane region" description="Helical" evidence="2">
    <location>
        <begin position="374"/>
        <end position="391"/>
    </location>
</feature>
<dbReference type="RefSeq" id="XP_007865971.1">
    <property type="nucleotide sequence ID" value="XM_007867780.1"/>
</dbReference>
<feature type="transmembrane region" description="Helical" evidence="2">
    <location>
        <begin position="350"/>
        <end position="368"/>
    </location>
</feature>
<feature type="region of interest" description="Disordered" evidence="1">
    <location>
        <begin position="22"/>
        <end position="91"/>
    </location>
</feature>
<feature type="compositionally biased region" description="Basic and acidic residues" evidence="1">
    <location>
        <begin position="22"/>
        <end position="34"/>
    </location>
</feature>
<organism evidence="3 4">
    <name type="scientific">Gloeophyllum trabeum (strain ATCC 11539 / FP-39264 / Madison 617)</name>
    <name type="common">Brown rot fungus</name>
    <dbReference type="NCBI Taxonomy" id="670483"/>
    <lineage>
        <taxon>Eukaryota</taxon>
        <taxon>Fungi</taxon>
        <taxon>Dikarya</taxon>
        <taxon>Basidiomycota</taxon>
        <taxon>Agaricomycotina</taxon>
        <taxon>Agaricomycetes</taxon>
        <taxon>Gloeophyllales</taxon>
        <taxon>Gloeophyllaceae</taxon>
        <taxon>Gloeophyllum</taxon>
    </lineage>
</organism>
<dbReference type="KEGG" id="gtr:GLOTRDRAFT_138671"/>
<keyword evidence="2" id="KW-0472">Membrane</keyword>
<feature type="transmembrane region" description="Helical" evidence="2">
    <location>
        <begin position="403"/>
        <end position="425"/>
    </location>
</feature>
<sequence>MGVRTVVASAAAPLVYRFFSSRERKGKTPEDAEHQPLLTPVPTYAGDGAGRSSVRGSPERFRRDSGLDRVPEELDDAPVPGTERAFEEADEDPQWDLEEQGLYTGSYRRVVAAYTLVPVSCLLMFAVFAVLPRTAWHAPSPSPVPSPSFHGRELLLSAALWALAHLLRVPLFTLASALLPPFPAAATVLSTAAHVLLQTLLRLSSFALLPVHLENHSHTRTPSWRDPAFGQAWWLALGWAAADAAVGIAQGYVQISLYRAVLLSEEQARELVLRYGEGLVGQPRHGKIFLTESPLDIAAPGEGVNGSGVEEAVERDLEALVALKTREELEEVYGVPVIKIPVFVSALQRIDAIILSLGLTLLLAAAYLRSSLAITLPAVLLVHLALALLYTPPVLPRIGVHTAAYVGLLAGLGCLFAGLGMWGALSFEDLNRLIETNELKRVVDKVFPFEQAKEALLHLAAQQHIGKVVIQVVKE</sequence>
<feature type="compositionally biased region" description="Basic and acidic residues" evidence="1">
    <location>
        <begin position="57"/>
        <end position="72"/>
    </location>
</feature>
<dbReference type="Proteomes" id="UP000030669">
    <property type="component" value="Unassembled WGS sequence"/>
</dbReference>
<dbReference type="OMA" id="VHTTAYV"/>
<accession>S7RSF9</accession>
<evidence type="ECO:0000256" key="2">
    <source>
        <dbReference type="SAM" id="Phobius"/>
    </source>
</evidence>
<evidence type="ECO:0000313" key="3">
    <source>
        <dbReference type="EMBL" id="EPQ55959.1"/>
    </source>
</evidence>